<dbReference type="CDD" id="cd00041">
    <property type="entry name" value="CUB"/>
    <property type="match status" value="2"/>
</dbReference>
<dbReference type="Pfam" id="PF00057">
    <property type="entry name" value="Ldl_recept_a"/>
    <property type="match status" value="4"/>
</dbReference>
<feature type="disulfide bond" evidence="13">
    <location>
        <begin position="505"/>
        <end position="520"/>
    </location>
</feature>
<keyword evidence="7 14" id="KW-1133">Transmembrane helix</keyword>
<dbReference type="OrthoDB" id="6380398at2759"/>
<feature type="active site" description="Charge relay system" evidence="12">
    <location>
        <position position="655"/>
    </location>
</feature>
<sequence>MDPLDSGMRYSPRAPDPEWDTSIQFLPASDSKKLEKKRVGKVGIAIIVVILAAVIALIIGLVVWHFQYRRAQKVRKIYSGSMRITNQMFQEDYENPNSTAFRNLAFQVEKQLKSIYSKTAPLSKYYMGSTVQALSEGGGANEHSVTVYYLSEFNVPEEQAEAVDKAMTSRLQVSDSRGGRIGRRPVNTLQFEDIVSGAVDARMVRTTLKNRHRYSYHTHKGRTGTLESPGFPDTPYPSNLYAEWELRADVGNRIKLEFVNFNLENDCGKDFMKVYDSLVAIEQRVMAEKCGYYAPNEPLTFISSGNVMLVTLVTNEERNFPGFRAQFSQVPQEDIVCGGQLMGLKGTFTSPNYPSYYPPVMKCSWDIKVPEGKYVKVQFNKFLMTEPGQANKQCLKDSLEINKTRLCGSKLQNTVIPSTSNTMTLTFISDQSYVDRGFSATYEAFDPSDPCPAKFKCANNICINLSLKCDGWNDCGDNSDEKNCQCEDSQISCKNSLCKPKFWQCDGVNDCGDNTDEDNCGGCKPDEFTCRNERCISAKKACDGKDDCGDGTDELGCTRNSVLPCTEYTYKCKDNKCISKKSPECDGEKDCEDGSDEANCQCGTLEFVPRKSRIVGGDAALEGEWPWQVSLHVKGQGHVCGASVINNRWLVTAAHCVQDDVKVKYSQPQTWEAYLGLHVQQKPSQNTLQRNLKQIIPHPQYNSYTFDNDIALMELDAPVPLSQYIWPICLPPSTYDFPAGESVWITGWGATREGGSGAIVLQKAEVRIINSTVCNQLMGGQITSRMMCAGVLKGGVDACQGDSGGPLSYKDSNNRQYLAGVVSWGDGCARRNKPGIYTRVTEFRAWIKEKTGV</sequence>
<dbReference type="InterPro" id="IPR000082">
    <property type="entry name" value="SEA_dom"/>
</dbReference>
<dbReference type="Pfam" id="PF00431">
    <property type="entry name" value="CUB"/>
    <property type="match status" value="2"/>
</dbReference>
<dbReference type="CDD" id="cd00112">
    <property type="entry name" value="LDLa"/>
    <property type="match status" value="4"/>
</dbReference>
<dbReference type="PROSITE" id="PS00134">
    <property type="entry name" value="TRYPSIN_HIS"/>
    <property type="match status" value="1"/>
</dbReference>
<dbReference type="SUPFAM" id="SSF57424">
    <property type="entry name" value="LDL receptor-like module"/>
    <property type="match status" value="4"/>
</dbReference>
<dbReference type="InterPro" id="IPR017051">
    <property type="entry name" value="Peptidase_S1A_matripase"/>
</dbReference>
<dbReference type="InterPro" id="IPR001254">
    <property type="entry name" value="Trypsin_dom"/>
</dbReference>
<dbReference type="FunFam" id="4.10.400.10:FF:000065">
    <property type="entry name" value="Transmembrane protease serine 7"/>
    <property type="match status" value="1"/>
</dbReference>
<feature type="disulfide bond" evidence="13">
    <location>
        <begin position="542"/>
        <end position="557"/>
    </location>
</feature>
<dbReference type="PIRSF" id="PIRSF036370">
    <property type="entry name" value="ST14"/>
    <property type="match status" value="1"/>
</dbReference>
<comment type="caution">
    <text evidence="13">Lacks conserved residue(s) required for the propagation of feature annotation.</text>
</comment>
<keyword evidence="19" id="KW-1185">Reference proteome</keyword>
<keyword evidence="5 11" id="KW-0720">Serine protease</keyword>
<keyword evidence="8 11" id="KW-0472">Membrane</keyword>
<dbReference type="SUPFAM" id="SSF82671">
    <property type="entry name" value="SEA domain"/>
    <property type="match status" value="1"/>
</dbReference>
<gene>
    <name evidence="18" type="ORF">MATL_G00042950</name>
</gene>
<feature type="disulfide bond" evidence="13">
    <location>
        <begin position="469"/>
        <end position="484"/>
    </location>
</feature>
<dbReference type="FunFam" id="2.60.120.290:FF:000070">
    <property type="entry name" value="Suppression of tumorigenicity 14b"/>
    <property type="match status" value="1"/>
</dbReference>
<keyword evidence="6" id="KW-0735">Signal-anchor</keyword>
<comment type="catalytic activity">
    <reaction evidence="11">
        <text>Cleaves various synthetic substrates with Arg or Lys at the P1 position and prefers small side-chain amino acids, such as Ala and Gly, at the P2 position.</text>
        <dbReference type="EC" id="3.4.21.109"/>
    </reaction>
</comment>
<evidence type="ECO:0000256" key="5">
    <source>
        <dbReference type="ARBA" id="ARBA00022825"/>
    </source>
</evidence>
<evidence type="ECO:0000256" key="2">
    <source>
        <dbReference type="ARBA" id="ARBA00022670"/>
    </source>
</evidence>
<dbReference type="InterPro" id="IPR002172">
    <property type="entry name" value="LDrepeatLR_classA_rpt"/>
</dbReference>
<evidence type="ECO:0000256" key="12">
    <source>
        <dbReference type="PIRSR" id="PIRSR036370-1"/>
    </source>
</evidence>
<dbReference type="PROSITE" id="PS01209">
    <property type="entry name" value="LDLRA_1"/>
    <property type="match status" value="1"/>
</dbReference>
<evidence type="ECO:0000256" key="8">
    <source>
        <dbReference type="ARBA" id="ARBA00023136"/>
    </source>
</evidence>
<keyword evidence="10" id="KW-0325">Glycoprotein</keyword>
<dbReference type="InterPro" id="IPR043504">
    <property type="entry name" value="Peptidase_S1_PA_chymotrypsin"/>
</dbReference>
<evidence type="ECO:0000313" key="19">
    <source>
        <dbReference type="Proteomes" id="UP001046870"/>
    </source>
</evidence>
<evidence type="ECO:0000256" key="14">
    <source>
        <dbReference type="SAM" id="Phobius"/>
    </source>
</evidence>
<dbReference type="InterPro" id="IPR035914">
    <property type="entry name" value="Sperma_CUB_dom_sf"/>
</dbReference>
<dbReference type="AlphaFoldDB" id="A0A9D3TGS7"/>
<dbReference type="Proteomes" id="UP001046870">
    <property type="component" value="Chromosome 3"/>
</dbReference>
<name>A0A9D3TGS7_MEGAT</name>
<feature type="disulfide bond" evidence="13">
    <location>
        <begin position="457"/>
        <end position="475"/>
    </location>
</feature>
<dbReference type="GO" id="GO:0016020">
    <property type="term" value="C:membrane"/>
    <property type="evidence" value="ECO:0007669"/>
    <property type="project" value="UniProtKB-SubCell"/>
</dbReference>
<dbReference type="Pfam" id="PF01390">
    <property type="entry name" value="SEA"/>
    <property type="match status" value="1"/>
</dbReference>
<evidence type="ECO:0000259" key="16">
    <source>
        <dbReference type="PROSITE" id="PS50024"/>
    </source>
</evidence>
<comment type="similarity">
    <text evidence="11">Belongs to the peptidase S1 family.</text>
</comment>
<feature type="domain" description="CUB" evidence="15">
    <location>
        <begin position="337"/>
        <end position="445"/>
    </location>
</feature>
<keyword evidence="4 11" id="KW-0378">Hydrolase</keyword>
<feature type="disulfide bond" evidence="13">
    <location>
        <begin position="493"/>
        <end position="511"/>
    </location>
</feature>
<dbReference type="InterPro" id="IPR023415">
    <property type="entry name" value="LDLR_class-A_CS"/>
</dbReference>
<comment type="caution">
    <text evidence="18">The sequence shown here is derived from an EMBL/GenBank/DDBJ whole genome shotgun (WGS) entry which is preliminary data.</text>
</comment>
<dbReference type="PROSITE" id="PS50240">
    <property type="entry name" value="TRYPSIN_DOM"/>
    <property type="match status" value="1"/>
</dbReference>
<feature type="disulfide bond" evidence="13">
    <location>
        <begin position="523"/>
        <end position="535"/>
    </location>
</feature>
<keyword evidence="9 13" id="KW-1015">Disulfide bond</keyword>
<dbReference type="PANTHER" id="PTHR24252:SF17">
    <property type="entry name" value="SUPPRESSOR OF TUMORIGENICITY 14 PROTEIN HOMOLOG-RELATED"/>
    <property type="match status" value="1"/>
</dbReference>
<evidence type="ECO:0000256" key="11">
    <source>
        <dbReference type="PIRNR" id="PIRNR036370"/>
    </source>
</evidence>
<dbReference type="InterPro" id="IPR018114">
    <property type="entry name" value="TRYPSIN_HIS"/>
</dbReference>
<keyword evidence="2 11" id="KW-0645">Protease</keyword>
<dbReference type="InterPro" id="IPR009003">
    <property type="entry name" value="Peptidase_S1_PA"/>
</dbReference>
<dbReference type="PROSITE" id="PS50024">
    <property type="entry name" value="SEA"/>
    <property type="match status" value="1"/>
</dbReference>
<dbReference type="GO" id="GO:0004252">
    <property type="term" value="F:serine-type endopeptidase activity"/>
    <property type="evidence" value="ECO:0007669"/>
    <property type="project" value="InterPro"/>
</dbReference>
<proteinExistence type="inferred from homology"/>
<dbReference type="Pfam" id="PF00089">
    <property type="entry name" value="Trypsin"/>
    <property type="match status" value="1"/>
</dbReference>
<dbReference type="SMART" id="SM00020">
    <property type="entry name" value="Tryp_SPc"/>
    <property type="match status" value="1"/>
</dbReference>
<feature type="transmembrane region" description="Helical" evidence="14">
    <location>
        <begin position="42"/>
        <end position="66"/>
    </location>
</feature>
<dbReference type="Gene3D" id="4.10.400.10">
    <property type="entry name" value="Low-density Lipoprotein Receptor"/>
    <property type="match status" value="4"/>
</dbReference>
<protein>
    <recommendedName>
        <fullName evidence="11">Suppressor of tumorigenicity 14 protein homolog</fullName>
        <ecNumber evidence="11">3.4.21.109</ecNumber>
    </recommendedName>
    <alternativeName>
        <fullName evidence="11">Serine protease 14</fullName>
    </alternativeName>
</protein>
<dbReference type="FunFam" id="2.60.120.290:FF:000005">
    <property type="entry name" value="Procollagen C-endopeptidase enhancer 1"/>
    <property type="match status" value="1"/>
</dbReference>
<dbReference type="InterPro" id="IPR033116">
    <property type="entry name" value="TRYPSIN_SER"/>
</dbReference>
<dbReference type="SUPFAM" id="SSF50494">
    <property type="entry name" value="Trypsin-like serine proteases"/>
    <property type="match status" value="1"/>
</dbReference>
<dbReference type="PANTHER" id="PTHR24252">
    <property type="entry name" value="ACROSIN-RELATED"/>
    <property type="match status" value="1"/>
</dbReference>
<accession>A0A9D3TGS7</accession>
<evidence type="ECO:0000256" key="7">
    <source>
        <dbReference type="ARBA" id="ARBA00022989"/>
    </source>
</evidence>
<comment type="subcellular location">
    <subcellularLocation>
        <location evidence="1">Membrane</location>
        <topology evidence="1">Single-pass type II membrane protein</topology>
    </subcellularLocation>
</comment>
<dbReference type="PROSITE" id="PS50068">
    <property type="entry name" value="LDLRA_2"/>
    <property type="match status" value="4"/>
</dbReference>
<dbReference type="CDD" id="cd00190">
    <property type="entry name" value="Tryp_SPc"/>
    <property type="match status" value="1"/>
</dbReference>
<dbReference type="PROSITE" id="PS00135">
    <property type="entry name" value="TRYPSIN_SER"/>
    <property type="match status" value="1"/>
</dbReference>
<dbReference type="EMBL" id="JAFDVH010000003">
    <property type="protein sequence ID" value="KAG7483877.1"/>
    <property type="molecule type" value="Genomic_DNA"/>
</dbReference>
<dbReference type="EC" id="3.4.21.109" evidence="11"/>
<dbReference type="GO" id="GO:0006508">
    <property type="term" value="P:proteolysis"/>
    <property type="evidence" value="ECO:0007669"/>
    <property type="project" value="UniProtKB-KW"/>
</dbReference>
<evidence type="ECO:0000256" key="6">
    <source>
        <dbReference type="ARBA" id="ARBA00022968"/>
    </source>
</evidence>
<feature type="active site" description="Charge relay system" evidence="12">
    <location>
        <position position="803"/>
    </location>
</feature>
<evidence type="ECO:0000259" key="17">
    <source>
        <dbReference type="PROSITE" id="PS50240"/>
    </source>
</evidence>
<keyword evidence="3 14" id="KW-0812">Transmembrane</keyword>
<dbReference type="Gene3D" id="2.40.10.10">
    <property type="entry name" value="Trypsin-like serine proteases"/>
    <property type="match status" value="2"/>
</dbReference>
<evidence type="ECO:0000256" key="9">
    <source>
        <dbReference type="ARBA" id="ARBA00023157"/>
    </source>
</evidence>
<evidence type="ECO:0000256" key="13">
    <source>
        <dbReference type="PROSITE-ProRule" id="PRU00124"/>
    </source>
</evidence>
<dbReference type="Gene3D" id="3.30.70.960">
    <property type="entry name" value="SEA domain"/>
    <property type="match status" value="1"/>
</dbReference>
<comment type="function">
    <text evidence="11">Exhibits trypsin-like activity as defined by cleavage of synthetic substrates with Arg or Lys as the P1 site.</text>
</comment>
<feature type="domain" description="CUB" evidence="15">
    <location>
        <begin position="204"/>
        <end position="330"/>
    </location>
</feature>
<feature type="disulfide bond" evidence="13">
    <location>
        <begin position="585"/>
        <end position="600"/>
    </location>
</feature>
<dbReference type="InterPro" id="IPR000859">
    <property type="entry name" value="CUB_dom"/>
</dbReference>
<evidence type="ECO:0000256" key="10">
    <source>
        <dbReference type="ARBA" id="ARBA00023180"/>
    </source>
</evidence>
<dbReference type="InterPro" id="IPR036055">
    <property type="entry name" value="LDL_receptor-like_sf"/>
</dbReference>
<feature type="disulfide bond" evidence="13">
    <location>
        <begin position="486"/>
        <end position="498"/>
    </location>
</feature>
<dbReference type="Gene3D" id="2.60.120.290">
    <property type="entry name" value="Spermadhesin, CUB domain"/>
    <property type="match status" value="2"/>
</dbReference>
<evidence type="ECO:0000256" key="1">
    <source>
        <dbReference type="ARBA" id="ARBA00004606"/>
    </source>
</evidence>
<evidence type="ECO:0000259" key="15">
    <source>
        <dbReference type="PROSITE" id="PS01180"/>
    </source>
</evidence>
<feature type="domain" description="SEA" evidence="16">
    <location>
        <begin position="74"/>
        <end position="193"/>
    </location>
</feature>
<evidence type="ECO:0000256" key="4">
    <source>
        <dbReference type="ARBA" id="ARBA00022801"/>
    </source>
</evidence>
<dbReference type="InterPro" id="IPR036364">
    <property type="entry name" value="SEA_dom_sf"/>
</dbReference>
<dbReference type="SUPFAM" id="SSF49854">
    <property type="entry name" value="Spermadhesin, CUB domain"/>
    <property type="match status" value="2"/>
</dbReference>
<dbReference type="SMART" id="SM00042">
    <property type="entry name" value="CUB"/>
    <property type="match status" value="2"/>
</dbReference>
<feature type="active site" description="Charge relay system" evidence="12">
    <location>
        <position position="709"/>
    </location>
</feature>
<evidence type="ECO:0000313" key="18">
    <source>
        <dbReference type="EMBL" id="KAG7483877.1"/>
    </source>
</evidence>
<dbReference type="FunFam" id="2.40.10.10:FF:000003">
    <property type="entry name" value="Transmembrane serine protease 3"/>
    <property type="match status" value="1"/>
</dbReference>
<feature type="disulfide bond" evidence="13">
    <location>
        <begin position="565"/>
        <end position="577"/>
    </location>
</feature>
<dbReference type="PRINTS" id="PR00261">
    <property type="entry name" value="LDLRECEPTOR"/>
</dbReference>
<organism evidence="18 19">
    <name type="scientific">Megalops atlanticus</name>
    <name type="common">Tarpon</name>
    <name type="synonym">Clupea gigantea</name>
    <dbReference type="NCBI Taxonomy" id="7932"/>
    <lineage>
        <taxon>Eukaryota</taxon>
        <taxon>Metazoa</taxon>
        <taxon>Chordata</taxon>
        <taxon>Craniata</taxon>
        <taxon>Vertebrata</taxon>
        <taxon>Euteleostomi</taxon>
        <taxon>Actinopterygii</taxon>
        <taxon>Neopterygii</taxon>
        <taxon>Teleostei</taxon>
        <taxon>Elopiformes</taxon>
        <taxon>Megalopidae</taxon>
        <taxon>Megalops</taxon>
    </lineage>
</organism>
<dbReference type="PROSITE" id="PS01180">
    <property type="entry name" value="CUB"/>
    <property type="match status" value="2"/>
</dbReference>
<reference evidence="18" key="1">
    <citation type="submission" date="2021-01" db="EMBL/GenBank/DDBJ databases">
        <authorList>
            <person name="Zahm M."/>
            <person name="Roques C."/>
            <person name="Cabau C."/>
            <person name="Klopp C."/>
            <person name="Donnadieu C."/>
            <person name="Jouanno E."/>
            <person name="Lampietro C."/>
            <person name="Louis A."/>
            <person name="Herpin A."/>
            <person name="Echchiki A."/>
            <person name="Berthelot C."/>
            <person name="Parey E."/>
            <person name="Roest-Crollius H."/>
            <person name="Braasch I."/>
            <person name="Postlethwait J."/>
            <person name="Bobe J."/>
            <person name="Montfort J."/>
            <person name="Bouchez O."/>
            <person name="Begum T."/>
            <person name="Mejri S."/>
            <person name="Adams A."/>
            <person name="Chen W.-J."/>
            <person name="Guiguen Y."/>
        </authorList>
    </citation>
    <scope>NUCLEOTIDE SEQUENCE</scope>
    <source>
        <strain evidence="18">YG-15Mar2019-1</strain>
        <tissue evidence="18">Brain</tissue>
    </source>
</reference>
<feature type="disulfide bond" evidence="13">
    <location>
        <begin position="530"/>
        <end position="548"/>
    </location>
</feature>
<dbReference type="SMART" id="SM00192">
    <property type="entry name" value="LDLa"/>
    <property type="match status" value="4"/>
</dbReference>
<feature type="domain" description="Peptidase S1" evidence="17">
    <location>
        <begin position="614"/>
        <end position="852"/>
    </location>
</feature>
<dbReference type="GO" id="GO:0009566">
    <property type="term" value="P:fertilization"/>
    <property type="evidence" value="ECO:0007669"/>
    <property type="project" value="UniProtKB-ARBA"/>
</dbReference>
<evidence type="ECO:0000256" key="3">
    <source>
        <dbReference type="ARBA" id="ARBA00022692"/>
    </source>
</evidence>